<dbReference type="InterPro" id="IPR010263">
    <property type="entry name" value="T6SS_TssK"/>
</dbReference>
<comment type="caution">
    <text evidence="1">The sequence shown here is derived from an EMBL/GenBank/DDBJ whole genome shotgun (WGS) entry which is preliminary data.</text>
</comment>
<sequence>MLLSPQHFQQESARVDQLVAWQCLAADPMAWGVRRLEIDDQRLRMGLLRVLQLEAVMPDGTAVSYSVDRAPGYDLELELKPFAEQLETKELPVFLTLGRARSVREKGQPSRFRELRAEPVHDEVSEALPVEIPRVTANLALTMGDVPSSVYLHIRLMTLRRDNEVYKRGSYLPAMLSVPRDSDVHMRAVRLVTQMRSKAAFLAKQTASPSSRLEDRIAMLEQKARLASLVMALPVLEGALGASECTPYRLFMALCAQLGPLSLLRPGAVPLQPPEWDTADPLSALDPVLRSVEDLVGEVSQDWRTHVFGFDGRMFSLELQPQWLGKRLVVGLRGQTERDHVAWMAGAVIGSRTVWTTLSDRRILGAPRKQVEEAPDLGVRASSGYTLFSIDVSESFIVADQPLVISNTNETSTSQRPQEVVLFTKG</sequence>
<dbReference type="PANTHER" id="PTHR35566:SF1">
    <property type="entry name" value="TYPE VI SECRETION SYSTEM BASEPLATE COMPONENT TSSK1"/>
    <property type="match status" value="1"/>
</dbReference>
<dbReference type="NCBIfam" id="TIGR03353">
    <property type="entry name" value="VI_chp_4"/>
    <property type="match status" value="1"/>
</dbReference>
<dbReference type="PANTHER" id="PTHR35566">
    <property type="entry name" value="BLR3599 PROTEIN"/>
    <property type="match status" value="1"/>
</dbReference>
<accession>A0A923M637</accession>
<dbReference type="EMBL" id="JACORU010000002">
    <property type="protein sequence ID" value="MBC5764491.1"/>
    <property type="molecule type" value="Genomic_DNA"/>
</dbReference>
<dbReference type="AlphaFoldDB" id="A0A923M637"/>
<gene>
    <name evidence="1" type="ORF">H8R02_08520</name>
</gene>
<proteinExistence type="predicted"/>
<protein>
    <submittedName>
        <fullName evidence="1">Type VI secretion system baseplate subunit TssK</fullName>
    </submittedName>
</protein>
<dbReference type="Pfam" id="PF05936">
    <property type="entry name" value="T6SS_VasE"/>
    <property type="match status" value="1"/>
</dbReference>
<name>A0A923M637_9BURK</name>
<dbReference type="Proteomes" id="UP000596827">
    <property type="component" value="Unassembled WGS sequence"/>
</dbReference>
<keyword evidence="2" id="KW-1185">Reference proteome</keyword>
<evidence type="ECO:0000313" key="1">
    <source>
        <dbReference type="EMBL" id="MBC5764491.1"/>
    </source>
</evidence>
<evidence type="ECO:0000313" key="2">
    <source>
        <dbReference type="Proteomes" id="UP000596827"/>
    </source>
</evidence>
<organism evidence="1 2">
    <name type="scientific">Ramlibacter albus</name>
    <dbReference type="NCBI Taxonomy" id="2079448"/>
    <lineage>
        <taxon>Bacteria</taxon>
        <taxon>Pseudomonadati</taxon>
        <taxon>Pseudomonadota</taxon>
        <taxon>Betaproteobacteria</taxon>
        <taxon>Burkholderiales</taxon>
        <taxon>Comamonadaceae</taxon>
        <taxon>Ramlibacter</taxon>
    </lineage>
</organism>
<reference evidence="1" key="1">
    <citation type="submission" date="2020-08" db="EMBL/GenBank/DDBJ databases">
        <title>Ramlibacter sp. GTP1 16S ribosomal RNA gene genome sequencing and assembly.</title>
        <authorList>
            <person name="Kang M."/>
        </authorList>
    </citation>
    <scope>NUCLEOTIDE SEQUENCE</scope>
    <source>
        <strain evidence="1">GTP1</strain>
    </source>
</reference>